<keyword evidence="2" id="KW-1185">Reference proteome</keyword>
<dbReference type="EMBL" id="ATHL01000047">
    <property type="protein sequence ID" value="EQB17969.1"/>
    <property type="molecule type" value="Genomic_DNA"/>
</dbReference>
<dbReference type="OrthoDB" id="7596238at2"/>
<gene>
    <name evidence="1" type="ORF">L284_06130</name>
</gene>
<accession>T0J7P7</accession>
<sequence length="181" mass="19571">MIALLLLAAAAGSLSPSNNQPLCVPVASDNLQATTSDFDEHKKLRQALDEPLPDERPMVMLHGKGGHLAEEEYSIVVACAADGQWRGTAVGRQRSMIVGAEFTPMTRAAWVLDDSSGKRLSEAVSRTCPFDRTRSDKSGSVPPPLSYISEKIDVVAEKGEQYSFYVNEGGDAIAALIRPRR</sequence>
<proteinExistence type="predicted"/>
<dbReference type="PATRIC" id="fig|1096930.3.peg.1216"/>
<dbReference type="Proteomes" id="UP000015527">
    <property type="component" value="Unassembled WGS sequence"/>
</dbReference>
<dbReference type="eggNOG" id="ENOG50319E9">
    <property type="taxonomic scope" value="Bacteria"/>
</dbReference>
<evidence type="ECO:0000313" key="2">
    <source>
        <dbReference type="Proteomes" id="UP000015527"/>
    </source>
</evidence>
<reference evidence="1 2" key="1">
    <citation type="journal article" date="2013" name="Genome Announc.">
        <title>Genome Sequence of Novosphingobium lindaniclasticum LE124T, Isolated from a Hexachlorocyclohexane Dumpsite.</title>
        <authorList>
            <person name="Saxena A."/>
            <person name="Nayyar N."/>
            <person name="Sangwan N."/>
            <person name="Kumari R."/>
            <person name="Khurana J.P."/>
            <person name="Lal R."/>
        </authorList>
    </citation>
    <scope>NUCLEOTIDE SEQUENCE [LARGE SCALE GENOMIC DNA]</scope>
    <source>
        <strain evidence="1 2">LE124</strain>
    </source>
</reference>
<comment type="caution">
    <text evidence="1">The sequence shown here is derived from an EMBL/GenBank/DDBJ whole genome shotgun (WGS) entry which is preliminary data.</text>
</comment>
<organism evidence="1 2">
    <name type="scientific">Novosphingobium lindaniclasticum LE124</name>
    <dbReference type="NCBI Taxonomy" id="1096930"/>
    <lineage>
        <taxon>Bacteria</taxon>
        <taxon>Pseudomonadati</taxon>
        <taxon>Pseudomonadota</taxon>
        <taxon>Alphaproteobacteria</taxon>
        <taxon>Sphingomonadales</taxon>
        <taxon>Sphingomonadaceae</taxon>
        <taxon>Novosphingobium</taxon>
    </lineage>
</organism>
<dbReference type="RefSeq" id="WP_021233180.1">
    <property type="nucleotide sequence ID" value="NZ_ATHL01000047.1"/>
</dbReference>
<evidence type="ECO:0000313" key="1">
    <source>
        <dbReference type="EMBL" id="EQB17969.1"/>
    </source>
</evidence>
<dbReference type="AlphaFoldDB" id="T0J7P7"/>
<name>T0J7P7_9SPHN</name>
<protein>
    <submittedName>
        <fullName evidence="1">Uncharacterized protein</fullName>
    </submittedName>
</protein>